<dbReference type="Pfam" id="PF11239">
    <property type="entry name" value="DUF3040"/>
    <property type="match status" value="1"/>
</dbReference>
<feature type="compositionally biased region" description="Basic and acidic residues" evidence="1">
    <location>
        <begin position="87"/>
        <end position="96"/>
    </location>
</feature>
<feature type="region of interest" description="Disordered" evidence="1">
    <location>
        <begin position="87"/>
        <end position="128"/>
    </location>
</feature>
<evidence type="ECO:0000256" key="2">
    <source>
        <dbReference type="SAM" id="Phobius"/>
    </source>
</evidence>
<reference evidence="3" key="1">
    <citation type="submission" date="2021-03" db="EMBL/GenBank/DDBJ databases">
        <title>Leucobacter chromiisoli sp. nov., isolated from chromium-containing soil of chemical plant.</title>
        <authorList>
            <person name="Xu Z."/>
        </authorList>
    </citation>
    <scope>NUCLEOTIDE SEQUENCE</scope>
    <source>
        <strain evidence="3">K 70/01</strain>
    </source>
</reference>
<keyword evidence="2" id="KW-1133">Transmembrane helix</keyword>
<dbReference type="RefSeq" id="WP_208238264.1">
    <property type="nucleotide sequence ID" value="NZ_BAAAQU010000002.1"/>
</dbReference>
<feature type="compositionally biased region" description="Basic and acidic residues" evidence="1">
    <location>
        <begin position="111"/>
        <end position="128"/>
    </location>
</feature>
<comment type="caution">
    <text evidence="3">The sequence shown here is derived from an EMBL/GenBank/DDBJ whole genome shotgun (WGS) entry which is preliminary data.</text>
</comment>
<feature type="transmembrane region" description="Helical" evidence="2">
    <location>
        <begin position="40"/>
        <end position="59"/>
    </location>
</feature>
<feature type="compositionally biased region" description="Polar residues" evidence="1">
    <location>
        <begin position="99"/>
        <end position="110"/>
    </location>
</feature>
<organism evidence="3 4">
    <name type="scientific">Leucobacter tardus</name>
    <dbReference type="NCBI Taxonomy" id="501483"/>
    <lineage>
        <taxon>Bacteria</taxon>
        <taxon>Bacillati</taxon>
        <taxon>Actinomycetota</taxon>
        <taxon>Actinomycetes</taxon>
        <taxon>Micrococcales</taxon>
        <taxon>Microbacteriaceae</taxon>
        <taxon>Leucobacter</taxon>
    </lineage>
</organism>
<accession>A0A939QGL9</accession>
<feature type="transmembrane region" description="Helical" evidence="2">
    <location>
        <begin position="65"/>
        <end position="82"/>
    </location>
</feature>
<evidence type="ECO:0000313" key="4">
    <source>
        <dbReference type="Proteomes" id="UP000668403"/>
    </source>
</evidence>
<proteinExistence type="predicted"/>
<evidence type="ECO:0000256" key="1">
    <source>
        <dbReference type="SAM" id="MobiDB-lite"/>
    </source>
</evidence>
<gene>
    <name evidence="3" type="ORF">J4H85_07145</name>
</gene>
<keyword evidence="2" id="KW-0812">Transmembrane</keyword>
<keyword evidence="2" id="KW-0472">Membrane</keyword>
<protein>
    <submittedName>
        <fullName evidence="3">DUF3040 domain-containing protein</fullName>
    </submittedName>
</protein>
<dbReference type="EMBL" id="JAGFBF010000005">
    <property type="protein sequence ID" value="MBO2989768.1"/>
    <property type="molecule type" value="Genomic_DNA"/>
</dbReference>
<dbReference type="InterPro" id="IPR021401">
    <property type="entry name" value="DUF3040"/>
</dbReference>
<dbReference type="Proteomes" id="UP000668403">
    <property type="component" value="Unassembled WGS sequence"/>
</dbReference>
<sequence length="128" mass="14144">MALSENEQRLLEEMERSFYQSESDVVQTSTVTRGSISYRFLVIGIVVVLAGLGVLVAAVATQLPWLGVIGFGVMLAGVVLMFRRDSSPAAPEEVRRSRPQPSGGSPTAKESMNDRMQRRWDQRMGGER</sequence>
<name>A0A939QGL9_9MICO</name>
<keyword evidence="4" id="KW-1185">Reference proteome</keyword>
<dbReference type="AlphaFoldDB" id="A0A939QGL9"/>
<evidence type="ECO:0000313" key="3">
    <source>
        <dbReference type="EMBL" id="MBO2989768.1"/>
    </source>
</evidence>